<keyword evidence="1" id="KW-0328">Glycosyltransferase</keyword>
<keyword evidence="2" id="KW-1185">Reference proteome</keyword>
<evidence type="ECO:0000313" key="1">
    <source>
        <dbReference type="EMBL" id="KAI8030100.1"/>
    </source>
</evidence>
<accession>A0ACC0IWQ0</accession>
<keyword evidence="1" id="KW-0808">Transferase</keyword>
<comment type="caution">
    <text evidence="1">The sequence shown here is derived from an EMBL/GenBank/DDBJ whole genome shotgun (WGS) entry which is preliminary data.</text>
</comment>
<sequence>MMLPISGQSSPKKPKKHELNNNTFNSIKSHCSLHPCKWIFISVLSIQFLILLITRTLPLPFFLQQLLPPSKTTTYHSSTQTQCPSGTIYVYDLPPRFNRDLVHTCNDSDPWHWRCGAVSNDGFGPRATELAGIVPENLAPAMFWTNQFASEMLFHNRLLNYKCRTLEPESAAAFYIPFYAGLAVGKYLWHNHTMRDRDCEMLLNWVQNQRFWRRSKGSDHFITLGRITWDFRRLDQPEIDWGSSFINMAGMRNVTRFVIERAPRDYYDVGVPYPTGFHPRTDSDVVEWQSFVRNQNRSSLFCFVGGARADFKNDFRALLLNQCGNESDSCRLIDCGKTECAVGRTPSLETFLGSDFCLQPRGDSYTRRSVFDCMLAGSIPVFFWFRTAYDQYEWFLPGEPESYSVFIDRRHVRNGLSIKKVLEQYSREEVRKMREKVIELIPKFVYAKPSEGLENIRDAFDIAIDGVLKRFKQQRSGTKW</sequence>
<gene>
    <name evidence="1" type="ORF">LOK49_LG01G03244</name>
</gene>
<reference evidence="1 2" key="1">
    <citation type="journal article" date="2022" name="Plant J.">
        <title>Chromosome-level genome of Camellia lanceoleosa provides a valuable resource for understanding genome evolution and self-incompatibility.</title>
        <authorList>
            <person name="Gong W."/>
            <person name="Xiao S."/>
            <person name="Wang L."/>
            <person name="Liao Z."/>
            <person name="Chang Y."/>
            <person name="Mo W."/>
            <person name="Hu G."/>
            <person name="Li W."/>
            <person name="Zhao G."/>
            <person name="Zhu H."/>
            <person name="Hu X."/>
            <person name="Ji K."/>
            <person name="Xiang X."/>
            <person name="Song Q."/>
            <person name="Yuan D."/>
            <person name="Jin S."/>
            <person name="Zhang L."/>
        </authorList>
    </citation>
    <scope>NUCLEOTIDE SEQUENCE [LARGE SCALE GENOMIC DNA]</scope>
    <source>
        <strain evidence="1">SQ_2022a</strain>
    </source>
</reference>
<name>A0ACC0IWQ0_9ERIC</name>
<protein>
    <submittedName>
        <fullName evidence="1">Xyloglucan galactosyltransferase XLT2</fullName>
    </submittedName>
</protein>
<evidence type="ECO:0000313" key="2">
    <source>
        <dbReference type="Proteomes" id="UP001060215"/>
    </source>
</evidence>
<proteinExistence type="predicted"/>
<dbReference type="EMBL" id="CM045758">
    <property type="protein sequence ID" value="KAI8030100.1"/>
    <property type="molecule type" value="Genomic_DNA"/>
</dbReference>
<dbReference type="Proteomes" id="UP001060215">
    <property type="component" value="Chromosome 1"/>
</dbReference>
<organism evidence="1 2">
    <name type="scientific">Camellia lanceoleosa</name>
    <dbReference type="NCBI Taxonomy" id="1840588"/>
    <lineage>
        <taxon>Eukaryota</taxon>
        <taxon>Viridiplantae</taxon>
        <taxon>Streptophyta</taxon>
        <taxon>Embryophyta</taxon>
        <taxon>Tracheophyta</taxon>
        <taxon>Spermatophyta</taxon>
        <taxon>Magnoliopsida</taxon>
        <taxon>eudicotyledons</taxon>
        <taxon>Gunneridae</taxon>
        <taxon>Pentapetalae</taxon>
        <taxon>asterids</taxon>
        <taxon>Ericales</taxon>
        <taxon>Theaceae</taxon>
        <taxon>Camellia</taxon>
    </lineage>
</organism>